<gene>
    <name evidence="1" type="ORF">LOK49_LG09G00464</name>
</gene>
<protein>
    <submittedName>
        <fullName evidence="1">Uncharacterized protein</fullName>
    </submittedName>
</protein>
<organism evidence="1 2">
    <name type="scientific">Camellia lanceoleosa</name>
    <dbReference type="NCBI Taxonomy" id="1840588"/>
    <lineage>
        <taxon>Eukaryota</taxon>
        <taxon>Viridiplantae</taxon>
        <taxon>Streptophyta</taxon>
        <taxon>Embryophyta</taxon>
        <taxon>Tracheophyta</taxon>
        <taxon>Spermatophyta</taxon>
        <taxon>Magnoliopsida</taxon>
        <taxon>eudicotyledons</taxon>
        <taxon>Gunneridae</taxon>
        <taxon>Pentapetalae</taxon>
        <taxon>asterids</taxon>
        <taxon>Ericales</taxon>
        <taxon>Theaceae</taxon>
        <taxon>Camellia</taxon>
    </lineage>
</organism>
<accession>A0ACC0GET3</accession>
<sequence>MSKHIGPVVCLLIMMLDIVAGILGIQAEITQNKVKNQRVWIFDCREPSHEAFKLGLAALVLLFLAHIIANFFGGCVCICSKQDLQRATANKPLAVGFLIFSWIILAMASTMLMIGTLANLRSRKTCALAHHRLLSIGGIVCFIHGIFMVAYYLSASAYAREDKRKMNPQAPHA</sequence>
<reference evidence="1 2" key="1">
    <citation type="journal article" date="2022" name="Plant J.">
        <title>Chromosome-level genome of Camellia lanceoleosa provides a valuable resource for understanding genome evolution and self-incompatibility.</title>
        <authorList>
            <person name="Gong W."/>
            <person name="Xiao S."/>
            <person name="Wang L."/>
            <person name="Liao Z."/>
            <person name="Chang Y."/>
            <person name="Mo W."/>
            <person name="Hu G."/>
            <person name="Li W."/>
            <person name="Zhao G."/>
            <person name="Zhu H."/>
            <person name="Hu X."/>
            <person name="Ji K."/>
            <person name="Xiang X."/>
            <person name="Song Q."/>
            <person name="Yuan D."/>
            <person name="Jin S."/>
            <person name="Zhang L."/>
        </authorList>
    </citation>
    <scope>NUCLEOTIDE SEQUENCE [LARGE SCALE GENOMIC DNA]</scope>
    <source>
        <strain evidence="1">SQ_2022a</strain>
    </source>
</reference>
<keyword evidence="2" id="KW-1185">Reference proteome</keyword>
<evidence type="ECO:0000313" key="2">
    <source>
        <dbReference type="Proteomes" id="UP001060215"/>
    </source>
</evidence>
<evidence type="ECO:0000313" key="1">
    <source>
        <dbReference type="EMBL" id="KAI7999643.1"/>
    </source>
</evidence>
<proteinExistence type="predicted"/>
<dbReference type="EMBL" id="CM045765">
    <property type="protein sequence ID" value="KAI7999643.1"/>
    <property type="molecule type" value="Genomic_DNA"/>
</dbReference>
<name>A0ACC0GET3_9ERIC</name>
<comment type="caution">
    <text evidence="1">The sequence shown here is derived from an EMBL/GenBank/DDBJ whole genome shotgun (WGS) entry which is preliminary data.</text>
</comment>
<dbReference type="Proteomes" id="UP001060215">
    <property type="component" value="Chromosome 8"/>
</dbReference>